<reference evidence="4" key="1">
    <citation type="submission" date="2020-12" db="EMBL/GenBank/DDBJ databases">
        <title>Bacterial taxonomy.</title>
        <authorList>
            <person name="Pan X."/>
        </authorList>
    </citation>
    <scope>NUCLEOTIDE SEQUENCE</scope>
    <source>
        <strain evidence="4">M0105</strain>
    </source>
</reference>
<dbReference type="RefSeq" id="WP_200607347.1">
    <property type="nucleotide sequence ID" value="NZ_JAEHHL010000001.1"/>
</dbReference>
<proteinExistence type="inferred from homology"/>
<evidence type="ECO:0000256" key="1">
    <source>
        <dbReference type="ARBA" id="ARBA00006499"/>
    </source>
</evidence>
<comment type="similarity">
    <text evidence="1">Belongs to the AB hydrolase superfamily. AB hydrolase 2 family.</text>
</comment>
<dbReference type="Proteomes" id="UP000655420">
    <property type="component" value="Unassembled WGS sequence"/>
</dbReference>
<keyword evidence="2 4" id="KW-0378">Hydrolase</keyword>
<dbReference type="Gene3D" id="3.40.50.1820">
    <property type="entry name" value="alpha/beta hydrolase"/>
    <property type="match status" value="1"/>
</dbReference>
<dbReference type="InterPro" id="IPR050565">
    <property type="entry name" value="LYPA1-2/EST-like"/>
</dbReference>
<dbReference type="AlphaFoldDB" id="A0A8J7SBI2"/>
<feature type="domain" description="Phospholipase/carboxylesterase/thioesterase" evidence="3">
    <location>
        <begin position="17"/>
        <end position="217"/>
    </location>
</feature>
<sequence length="229" mass="23925">MTIAEPALTGPRHAPSSGQTKSLVILLHGYGADGNDLIGLAEPLSQYMPDTAFRAPNAPDRCSVNPMGYQWFPISWIDGSPESEMKAGFLRAAGILDAYITTAMAEEGVGPHETALVGFSQGTMMSLHVAPRREVSLAGVVGFSGRLNAPERIEAEARVKPPVLLIHGDMDEVIPVAALGEAHDALADAGFPVAAHVSRGVGHGIAPDGLGLALGFLMDRFGIERPVGA</sequence>
<evidence type="ECO:0000259" key="3">
    <source>
        <dbReference type="Pfam" id="PF02230"/>
    </source>
</evidence>
<accession>A0A8J7SBI2</accession>
<dbReference type="InterPro" id="IPR029058">
    <property type="entry name" value="AB_hydrolase_fold"/>
</dbReference>
<protein>
    <submittedName>
        <fullName evidence="4">Dienelactone hydrolase family protein</fullName>
    </submittedName>
</protein>
<dbReference type="PANTHER" id="PTHR10655:SF17">
    <property type="entry name" value="LYSOPHOSPHOLIPASE-LIKE PROTEIN 1"/>
    <property type="match status" value="1"/>
</dbReference>
<dbReference type="EMBL" id="JAEHHL010000001">
    <property type="protein sequence ID" value="MBK0398353.1"/>
    <property type="molecule type" value="Genomic_DNA"/>
</dbReference>
<name>A0A8J7SBI2_9RHOB</name>
<evidence type="ECO:0000313" key="5">
    <source>
        <dbReference type="Proteomes" id="UP000655420"/>
    </source>
</evidence>
<dbReference type="Pfam" id="PF02230">
    <property type="entry name" value="Abhydrolase_2"/>
    <property type="match status" value="1"/>
</dbReference>
<dbReference type="PANTHER" id="PTHR10655">
    <property type="entry name" value="LYSOPHOSPHOLIPASE-RELATED"/>
    <property type="match status" value="1"/>
</dbReference>
<keyword evidence="5" id="KW-1185">Reference proteome</keyword>
<organism evidence="4 5">
    <name type="scientific">Thermohalobaculum xanthum</name>
    <dbReference type="NCBI Taxonomy" id="2753746"/>
    <lineage>
        <taxon>Bacteria</taxon>
        <taxon>Pseudomonadati</taxon>
        <taxon>Pseudomonadota</taxon>
        <taxon>Alphaproteobacteria</taxon>
        <taxon>Rhodobacterales</taxon>
        <taxon>Paracoccaceae</taxon>
        <taxon>Thermohalobaculum</taxon>
    </lineage>
</organism>
<comment type="caution">
    <text evidence="4">The sequence shown here is derived from an EMBL/GenBank/DDBJ whole genome shotgun (WGS) entry which is preliminary data.</text>
</comment>
<gene>
    <name evidence="4" type="ORF">H0I76_04050</name>
</gene>
<dbReference type="InterPro" id="IPR003140">
    <property type="entry name" value="PLipase/COase/thioEstase"/>
</dbReference>
<evidence type="ECO:0000256" key="2">
    <source>
        <dbReference type="ARBA" id="ARBA00022801"/>
    </source>
</evidence>
<evidence type="ECO:0000313" key="4">
    <source>
        <dbReference type="EMBL" id="MBK0398353.1"/>
    </source>
</evidence>
<dbReference type="GO" id="GO:0016787">
    <property type="term" value="F:hydrolase activity"/>
    <property type="evidence" value="ECO:0007669"/>
    <property type="project" value="UniProtKB-KW"/>
</dbReference>
<dbReference type="SUPFAM" id="SSF53474">
    <property type="entry name" value="alpha/beta-Hydrolases"/>
    <property type="match status" value="1"/>
</dbReference>